<name>A0AAW0IKL4_QUESU</name>
<feature type="compositionally biased region" description="Basic and acidic residues" evidence="1">
    <location>
        <begin position="30"/>
        <end position="44"/>
    </location>
</feature>
<keyword evidence="3" id="KW-1185">Reference proteome</keyword>
<dbReference type="GO" id="GO:0000813">
    <property type="term" value="C:ESCRT I complex"/>
    <property type="evidence" value="ECO:0007669"/>
    <property type="project" value="TreeGrafter"/>
</dbReference>
<gene>
    <name evidence="2" type="primary">FREE1_6</name>
    <name evidence="2" type="ORF">CFP56_002812</name>
</gene>
<accession>A0AAW0IKL4</accession>
<proteinExistence type="predicted"/>
<dbReference type="AlphaFoldDB" id="A0AAW0IKL4"/>
<dbReference type="GO" id="GO:0031902">
    <property type="term" value="C:late endosome membrane"/>
    <property type="evidence" value="ECO:0007669"/>
    <property type="project" value="TreeGrafter"/>
</dbReference>
<feature type="non-terminal residue" evidence="2">
    <location>
        <position position="1"/>
    </location>
</feature>
<dbReference type="Proteomes" id="UP000237347">
    <property type="component" value="Unassembled WGS sequence"/>
</dbReference>
<dbReference type="GO" id="GO:0036258">
    <property type="term" value="P:multivesicular body assembly"/>
    <property type="evidence" value="ECO:0007669"/>
    <property type="project" value="InterPro"/>
</dbReference>
<dbReference type="InterPro" id="IPR045893">
    <property type="entry name" value="FREE1"/>
</dbReference>
<evidence type="ECO:0000256" key="1">
    <source>
        <dbReference type="SAM" id="MobiDB-lite"/>
    </source>
</evidence>
<evidence type="ECO:0000313" key="3">
    <source>
        <dbReference type="Proteomes" id="UP000237347"/>
    </source>
</evidence>
<organism evidence="2 3">
    <name type="scientific">Quercus suber</name>
    <name type="common">Cork oak</name>
    <dbReference type="NCBI Taxonomy" id="58331"/>
    <lineage>
        <taxon>Eukaryota</taxon>
        <taxon>Viridiplantae</taxon>
        <taxon>Streptophyta</taxon>
        <taxon>Embryophyta</taxon>
        <taxon>Tracheophyta</taxon>
        <taxon>Spermatophyta</taxon>
        <taxon>Magnoliopsida</taxon>
        <taxon>eudicotyledons</taxon>
        <taxon>Gunneridae</taxon>
        <taxon>Pentapetalae</taxon>
        <taxon>rosids</taxon>
        <taxon>fabids</taxon>
        <taxon>Fagales</taxon>
        <taxon>Fagaceae</taxon>
        <taxon>Quercus</taxon>
    </lineage>
</organism>
<dbReference type="PANTHER" id="PTHR46977:SF1">
    <property type="entry name" value="PROTEIN FREE1"/>
    <property type="match status" value="1"/>
</dbReference>
<sequence length="222" mass="24002">PVKFDHAGGYFDDRYGGFGWSRSDLGSDPYGKRSEESPRCDSIRDDGAYAYEGGKVKPYGAQGTAPKSSTWAPTFGDYGRSIGFCSGKDSTVTSNLSKIVRAVPKAETQQDVKNGVQKFRVKLLPESLGQNTMDVLCQVKPYGAQGTAPKSSTWAPTFGDYGRSIGFCSGKDSTVTSNLSKIVRAVPKAETQQDVKNGVQKFRVKLLPESLGQNTMDVLCQV</sequence>
<protein>
    <submittedName>
        <fullName evidence="2">Protein free1</fullName>
    </submittedName>
</protein>
<reference evidence="2 3" key="1">
    <citation type="journal article" date="2018" name="Sci. Data">
        <title>The draft genome sequence of cork oak.</title>
        <authorList>
            <person name="Ramos A.M."/>
            <person name="Usie A."/>
            <person name="Barbosa P."/>
            <person name="Barros P.M."/>
            <person name="Capote T."/>
            <person name="Chaves I."/>
            <person name="Simoes F."/>
            <person name="Abreu I."/>
            <person name="Carrasquinho I."/>
            <person name="Faro C."/>
            <person name="Guimaraes J.B."/>
            <person name="Mendonca D."/>
            <person name="Nobrega F."/>
            <person name="Rodrigues L."/>
            <person name="Saibo N.J.M."/>
            <person name="Varela M.C."/>
            <person name="Egas C."/>
            <person name="Matos J."/>
            <person name="Miguel C.M."/>
            <person name="Oliveira M.M."/>
            <person name="Ricardo C.P."/>
            <person name="Goncalves S."/>
        </authorList>
    </citation>
    <scope>NUCLEOTIDE SEQUENCE [LARGE SCALE GENOMIC DNA]</scope>
    <source>
        <strain evidence="3">cv. HL8</strain>
    </source>
</reference>
<comment type="caution">
    <text evidence="2">The sequence shown here is derived from an EMBL/GenBank/DDBJ whole genome shotgun (WGS) entry which is preliminary data.</text>
</comment>
<dbReference type="GO" id="GO:0043130">
    <property type="term" value="F:ubiquitin binding"/>
    <property type="evidence" value="ECO:0007669"/>
    <property type="project" value="InterPro"/>
</dbReference>
<evidence type="ECO:0000313" key="2">
    <source>
        <dbReference type="EMBL" id="KAK7814651.1"/>
    </source>
</evidence>
<dbReference type="EMBL" id="PKMF04001075">
    <property type="protein sequence ID" value="KAK7814651.1"/>
    <property type="molecule type" value="Genomic_DNA"/>
</dbReference>
<dbReference type="GO" id="GO:0070676">
    <property type="term" value="P:intralumenal vesicle formation"/>
    <property type="evidence" value="ECO:0007669"/>
    <property type="project" value="TreeGrafter"/>
</dbReference>
<dbReference type="PANTHER" id="PTHR46977">
    <property type="entry name" value="PROTEIN FREE1"/>
    <property type="match status" value="1"/>
</dbReference>
<feature type="region of interest" description="Disordered" evidence="1">
    <location>
        <begin position="17"/>
        <end position="44"/>
    </location>
</feature>